<protein>
    <recommendedName>
        <fullName evidence="4">Secreted protein</fullName>
    </recommendedName>
</protein>
<evidence type="ECO:0008006" key="4">
    <source>
        <dbReference type="Google" id="ProtNLM"/>
    </source>
</evidence>
<evidence type="ECO:0000313" key="2">
    <source>
        <dbReference type="EMBL" id="KAF6755701.1"/>
    </source>
</evidence>
<dbReference type="AlphaFoldDB" id="A0A8H6I1K2"/>
<evidence type="ECO:0000256" key="1">
    <source>
        <dbReference type="SAM" id="SignalP"/>
    </source>
</evidence>
<feature type="chain" id="PRO_5034705147" description="Secreted protein" evidence="1">
    <location>
        <begin position="19"/>
        <end position="77"/>
    </location>
</feature>
<keyword evidence="3" id="KW-1185">Reference proteome</keyword>
<evidence type="ECO:0000313" key="3">
    <source>
        <dbReference type="Proteomes" id="UP000521943"/>
    </source>
</evidence>
<feature type="non-terminal residue" evidence="2">
    <location>
        <position position="77"/>
    </location>
</feature>
<accession>A0A8H6I1K2</accession>
<dbReference type="EMBL" id="JACGCI010000029">
    <property type="protein sequence ID" value="KAF6755701.1"/>
    <property type="molecule type" value="Genomic_DNA"/>
</dbReference>
<dbReference type="Proteomes" id="UP000521943">
    <property type="component" value="Unassembled WGS sequence"/>
</dbReference>
<name>A0A8H6I1K2_9AGAR</name>
<organism evidence="2 3">
    <name type="scientific">Ephemerocybe angulata</name>
    <dbReference type="NCBI Taxonomy" id="980116"/>
    <lineage>
        <taxon>Eukaryota</taxon>
        <taxon>Fungi</taxon>
        <taxon>Dikarya</taxon>
        <taxon>Basidiomycota</taxon>
        <taxon>Agaricomycotina</taxon>
        <taxon>Agaricomycetes</taxon>
        <taxon>Agaricomycetidae</taxon>
        <taxon>Agaricales</taxon>
        <taxon>Agaricineae</taxon>
        <taxon>Psathyrellaceae</taxon>
        <taxon>Ephemerocybe</taxon>
    </lineage>
</organism>
<reference evidence="2 3" key="1">
    <citation type="submission" date="2020-07" db="EMBL/GenBank/DDBJ databases">
        <title>Comparative genomics of pyrophilous fungi reveals a link between fire events and developmental genes.</title>
        <authorList>
            <consortium name="DOE Joint Genome Institute"/>
            <person name="Steindorff A.S."/>
            <person name="Carver A."/>
            <person name="Calhoun S."/>
            <person name="Stillman K."/>
            <person name="Liu H."/>
            <person name="Lipzen A."/>
            <person name="Pangilinan J."/>
            <person name="Labutti K."/>
            <person name="Bruns T.D."/>
            <person name="Grigoriev I.V."/>
        </authorList>
    </citation>
    <scope>NUCLEOTIDE SEQUENCE [LARGE SCALE GENOMIC DNA]</scope>
    <source>
        <strain evidence="2 3">CBS 144469</strain>
    </source>
</reference>
<comment type="caution">
    <text evidence="2">The sequence shown here is derived from an EMBL/GenBank/DDBJ whole genome shotgun (WGS) entry which is preliminary data.</text>
</comment>
<gene>
    <name evidence="2" type="ORF">DFP72DRAFT_896274</name>
</gene>
<proteinExistence type="predicted"/>
<sequence>MRMLFIWWGRFSLGAVVLEPTARMCFAAAQSRAPRPVSSISKVVPVVSSPSPRSTFSRRDSPILWRTRRRLSSELEL</sequence>
<feature type="signal peptide" evidence="1">
    <location>
        <begin position="1"/>
        <end position="18"/>
    </location>
</feature>
<keyword evidence="1" id="KW-0732">Signal</keyword>